<dbReference type="EMBL" id="PECL01000007">
    <property type="protein sequence ID" value="TEA06724.1"/>
    <property type="molecule type" value="Genomic_DNA"/>
</dbReference>
<organism evidence="2 3">
    <name type="scientific">Mycobacteroides salmoniphilum</name>
    <dbReference type="NCBI Taxonomy" id="404941"/>
    <lineage>
        <taxon>Bacteria</taxon>
        <taxon>Bacillati</taxon>
        <taxon>Actinomycetota</taxon>
        <taxon>Actinomycetes</taxon>
        <taxon>Mycobacteriales</taxon>
        <taxon>Mycobacteriaceae</taxon>
        <taxon>Mycobacteroides</taxon>
    </lineage>
</organism>
<dbReference type="Proteomes" id="UP000294604">
    <property type="component" value="Unassembled WGS sequence"/>
</dbReference>
<dbReference type="RefSeq" id="WP_134084015.1">
    <property type="nucleotide sequence ID" value="NZ_PECL01000007.1"/>
</dbReference>
<reference evidence="2 3" key="1">
    <citation type="journal article" date="2019" name="Sci. Rep.">
        <title>Extended insight into the Mycobacterium chelonae-abscessus complex through whole genome sequencing of Mycobacterium salmoniphilum outbreak and Mycobacterium salmoniphilum-like strains.</title>
        <authorList>
            <person name="Behra P.R.K."/>
            <person name="Das S."/>
            <person name="Pettersson B.M.F."/>
            <person name="Shirreff L."/>
            <person name="DuCote T."/>
            <person name="Jacobsson K.G."/>
            <person name="Ennis D.G."/>
            <person name="Kirsebom L.A."/>
        </authorList>
    </citation>
    <scope>NUCLEOTIDE SEQUENCE [LARGE SCALE GENOMIC DNA]</scope>
    <source>
        <strain evidence="2 3">CCUG 60884</strain>
    </source>
</reference>
<evidence type="ECO:0000313" key="2">
    <source>
        <dbReference type="EMBL" id="TEA06724.1"/>
    </source>
</evidence>
<gene>
    <name evidence="2" type="primary">novG</name>
    <name evidence="2" type="ORF">CCUG60884_01862</name>
</gene>
<proteinExistence type="predicted"/>
<protein>
    <submittedName>
        <fullName evidence="2">Transcriptional regulator NovG</fullName>
    </submittedName>
</protein>
<sequence>MSAFQDVSYETLALRWGSIVQSIPIEDVLISEVQDPLLPRAKGVNKAHLQTLLEADIELPPIVVHRPSKRVVDGLHRLRAEQQRGATHVKARFFDGSHNEAFALAVHLNVVHGLPLSLHDRKNAAVTLLRSEPGWSDRLIGKLAGLSHKTIAKLRGSSTGDGTHLNNDRRVGRDGRVRPLAAVEGRYRAAEAISADPGASLRQIARLAGVSLATARDVRIRLHRGEAPVTQHMQDQVPTSIPPSPSDTGPLSTVVNIDSSRLVLARDNSAGKAIAPAPPTNTLRRGAALLGRLRNDPALRFSNTGRILLRNLANAVREIDECSDSASSIPAHCTAAIAELARINAQAWNKLANDIDNRIGRQDATTSTARIAR</sequence>
<evidence type="ECO:0000259" key="1">
    <source>
        <dbReference type="SMART" id="SM00470"/>
    </source>
</evidence>
<feature type="domain" description="ParB-like N-terminal" evidence="1">
    <location>
        <begin position="21"/>
        <end position="110"/>
    </location>
</feature>
<dbReference type="SMART" id="SM00470">
    <property type="entry name" value="ParB"/>
    <property type="match status" value="1"/>
</dbReference>
<name>A0A4R8SWH0_9MYCO</name>
<comment type="caution">
    <text evidence="2">The sequence shown here is derived from an EMBL/GenBank/DDBJ whole genome shotgun (WGS) entry which is preliminary data.</text>
</comment>
<accession>A0A4R8SWH0</accession>
<dbReference type="AlphaFoldDB" id="A0A4R8SWH0"/>
<dbReference type="InterPro" id="IPR036086">
    <property type="entry name" value="ParB/Sulfiredoxin_sf"/>
</dbReference>
<dbReference type="InterPro" id="IPR003115">
    <property type="entry name" value="ParB_N"/>
</dbReference>
<dbReference type="SUPFAM" id="SSF110849">
    <property type="entry name" value="ParB/Sulfiredoxin"/>
    <property type="match status" value="1"/>
</dbReference>
<evidence type="ECO:0000313" key="3">
    <source>
        <dbReference type="Proteomes" id="UP000294604"/>
    </source>
</evidence>